<dbReference type="SUPFAM" id="SSF52047">
    <property type="entry name" value="RNI-like"/>
    <property type="match status" value="1"/>
</dbReference>
<reference evidence="1" key="1">
    <citation type="submission" date="2022-11" db="EMBL/GenBank/DDBJ databases">
        <authorList>
            <person name="Hyden B.L."/>
            <person name="Feng K."/>
            <person name="Yates T."/>
            <person name="Jawdy S."/>
            <person name="Smart L.B."/>
            <person name="Muchero W."/>
        </authorList>
    </citation>
    <scope>NUCLEOTIDE SEQUENCE</scope>
    <source>
        <tissue evidence="1">Shoot tip</tissue>
    </source>
</reference>
<dbReference type="OrthoDB" id="852174at2759"/>
<dbReference type="PANTHER" id="PTHR48057">
    <property type="entry name" value="LEUCINE-RICH REPEAT SERINE/THREONINE-PROTEIN KINASE 1"/>
    <property type="match status" value="1"/>
</dbReference>
<evidence type="ECO:0000313" key="1">
    <source>
        <dbReference type="EMBL" id="KAJ6775605.1"/>
    </source>
</evidence>
<proteinExistence type="predicted"/>
<protein>
    <submittedName>
        <fullName evidence="1">LEUCINE-RICH REPEAT SERINE/THREONINE-PROTEIN KINASE 1</fullName>
    </submittedName>
</protein>
<dbReference type="AlphaFoldDB" id="A0A9Q1ALA2"/>
<dbReference type="GO" id="GO:0016301">
    <property type="term" value="F:kinase activity"/>
    <property type="evidence" value="ECO:0007669"/>
    <property type="project" value="UniProtKB-KW"/>
</dbReference>
<accession>A0A9Q1ALA2</accession>
<dbReference type="EMBL" id="JAPFFK010000002">
    <property type="protein sequence ID" value="KAJ6775605.1"/>
    <property type="molecule type" value="Genomic_DNA"/>
</dbReference>
<organism evidence="1 2">
    <name type="scientific">Salix purpurea</name>
    <name type="common">Purple osier willow</name>
    <dbReference type="NCBI Taxonomy" id="77065"/>
    <lineage>
        <taxon>Eukaryota</taxon>
        <taxon>Viridiplantae</taxon>
        <taxon>Streptophyta</taxon>
        <taxon>Embryophyta</taxon>
        <taxon>Tracheophyta</taxon>
        <taxon>Spermatophyta</taxon>
        <taxon>Magnoliopsida</taxon>
        <taxon>eudicotyledons</taxon>
        <taxon>Gunneridae</taxon>
        <taxon>Pentapetalae</taxon>
        <taxon>rosids</taxon>
        <taxon>fabids</taxon>
        <taxon>Malpighiales</taxon>
        <taxon>Salicaceae</taxon>
        <taxon>Saliceae</taxon>
        <taxon>Salix</taxon>
    </lineage>
</organism>
<keyword evidence="2" id="KW-1185">Reference proteome</keyword>
<evidence type="ECO:0000313" key="2">
    <source>
        <dbReference type="Proteomes" id="UP001151532"/>
    </source>
</evidence>
<dbReference type="InterPro" id="IPR052595">
    <property type="entry name" value="LRRC69/RLP"/>
</dbReference>
<keyword evidence="1" id="KW-0418">Kinase</keyword>
<comment type="caution">
    <text evidence="1">The sequence shown here is derived from an EMBL/GenBank/DDBJ whole genome shotgun (WGS) entry which is preliminary data.</text>
</comment>
<dbReference type="Gene3D" id="3.80.10.10">
    <property type="entry name" value="Ribonuclease Inhibitor"/>
    <property type="match status" value="1"/>
</dbReference>
<keyword evidence="1" id="KW-0808">Transferase</keyword>
<sequence>MPNICLCCVVIYFHNTYLILRIIGLRKLEVLNLNQVTIIGSTLLQSLGALPSLKILSLQYNNLSSTSISQVTFFNMTTLEELYLDGSALPINFVQNIGQLPALKILSVRDCDLTGTLPTEVTFFNMTTLEELYLDRSALPINFVQNIGQLPALKILSVRDCDLTGTLPTEGKSTPLPSAYNYMINERYSISSVA</sequence>
<name>A0A9Q1ALA2_SALPP</name>
<dbReference type="InterPro" id="IPR032675">
    <property type="entry name" value="LRR_dom_sf"/>
</dbReference>
<reference evidence="1" key="2">
    <citation type="journal article" date="2023" name="Int. J. Mol. Sci.">
        <title>De Novo Assembly and Annotation of 11 Diverse Shrub Willow (Salix) Genomes Reveals Novel Gene Organization in Sex-Linked Regions.</title>
        <authorList>
            <person name="Hyden B."/>
            <person name="Feng K."/>
            <person name="Yates T.B."/>
            <person name="Jawdy S."/>
            <person name="Cereghino C."/>
            <person name="Smart L.B."/>
            <person name="Muchero W."/>
        </authorList>
    </citation>
    <scope>NUCLEOTIDE SEQUENCE</scope>
    <source>
        <tissue evidence="1">Shoot tip</tissue>
    </source>
</reference>
<dbReference type="Proteomes" id="UP001151532">
    <property type="component" value="Chromosome 5"/>
</dbReference>
<gene>
    <name evidence="1" type="ORF">OIU79_018724</name>
</gene>